<evidence type="ECO:0000256" key="4">
    <source>
        <dbReference type="RuleBase" id="RU362109"/>
    </source>
</evidence>
<accession>A0ABR4N826</accession>
<keyword evidence="1" id="KW-0808">Transferase</keyword>
<evidence type="ECO:0000256" key="1">
    <source>
        <dbReference type="ARBA" id="ARBA00022679"/>
    </source>
</evidence>
<keyword evidence="2 4" id="KW-0833">Ubl conjugation pathway</keyword>
<dbReference type="Gene3D" id="3.10.110.10">
    <property type="entry name" value="Ubiquitin Conjugating Enzyme"/>
    <property type="match status" value="1"/>
</dbReference>
<evidence type="ECO:0000256" key="3">
    <source>
        <dbReference type="PROSITE-ProRule" id="PRU10133"/>
    </source>
</evidence>
<proteinExistence type="inferred from homology"/>
<dbReference type="InterPro" id="IPR000608">
    <property type="entry name" value="UBC"/>
</dbReference>
<dbReference type="InterPro" id="IPR016135">
    <property type="entry name" value="UBQ-conjugating_enzyme/RWD"/>
</dbReference>
<evidence type="ECO:0000259" key="6">
    <source>
        <dbReference type="PROSITE" id="PS50127"/>
    </source>
</evidence>
<dbReference type="SUPFAM" id="SSF54495">
    <property type="entry name" value="UBC-like"/>
    <property type="match status" value="1"/>
</dbReference>
<feature type="region of interest" description="Disordered" evidence="5">
    <location>
        <begin position="295"/>
        <end position="333"/>
    </location>
</feature>
<evidence type="ECO:0000313" key="8">
    <source>
        <dbReference type="Proteomes" id="UP001527925"/>
    </source>
</evidence>
<dbReference type="InterPro" id="IPR023313">
    <property type="entry name" value="UBQ-conjugating_AS"/>
</dbReference>
<dbReference type="PANTHER" id="PTHR24067">
    <property type="entry name" value="UBIQUITIN-CONJUGATING ENZYME E2"/>
    <property type="match status" value="1"/>
</dbReference>
<keyword evidence="4" id="KW-0547">Nucleotide-binding</keyword>
<protein>
    <recommendedName>
        <fullName evidence="6">UBC core domain-containing protein</fullName>
    </recommendedName>
</protein>
<reference evidence="7 8" key="1">
    <citation type="submission" date="2023-09" db="EMBL/GenBank/DDBJ databases">
        <title>Pangenome analysis of Batrachochytrium dendrobatidis and related Chytrids.</title>
        <authorList>
            <person name="Yacoub M.N."/>
            <person name="Stajich J.E."/>
            <person name="James T.Y."/>
        </authorList>
    </citation>
    <scope>NUCLEOTIDE SEQUENCE [LARGE SCALE GENOMIC DNA]</scope>
    <source>
        <strain evidence="7 8">JEL0888</strain>
    </source>
</reference>
<feature type="compositionally biased region" description="Basic and acidic residues" evidence="5">
    <location>
        <begin position="324"/>
        <end position="333"/>
    </location>
</feature>
<dbReference type="InterPro" id="IPR050113">
    <property type="entry name" value="Ub_conjugating_enzyme"/>
</dbReference>
<dbReference type="Pfam" id="PF00179">
    <property type="entry name" value="UQ_con"/>
    <property type="match status" value="1"/>
</dbReference>
<organism evidence="7 8">
    <name type="scientific">Polyrhizophydium stewartii</name>
    <dbReference type="NCBI Taxonomy" id="2732419"/>
    <lineage>
        <taxon>Eukaryota</taxon>
        <taxon>Fungi</taxon>
        <taxon>Fungi incertae sedis</taxon>
        <taxon>Chytridiomycota</taxon>
        <taxon>Chytridiomycota incertae sedis</taxon>
        <taxon>Chytridiomycetes</taxon>
        <taxon>Rhizophydiales</taxon>
        <taxon>Rhizophydiales incertae sedis</taxon>
        <taxon>Polyrhizophydium</taxon>
    </lineage>
</organism>
<feature type="active site" description="Glycyl thioester intermediate" evidence="3">
    <location>
        <position position="84"/>
    </location>
</feature>
<feature type="domain" description="UBC core" evidence="6">
    <location>
        <begin position="1"/>
        <end position="148"/>
    </location>
</feature>
<dbReference type="EMBL" id="JADGIZ020000022">
    <property type="protein sequence ID" value="KAL2915673.1"/>
    <property type="molecule type" value="Genomic_DNA"/>
</dbReference>
<evidence type="ECO:0000313" key="7">
    <source>
        <dbReference type="EMBL" id="KAL2915673.1"/>
    </source>
</evidence>
<dbReference type="PROSITE" id="PS50127">
    <property type="entry name" value="UBC_2"/>
    <property type="match status" value="1"/>
</dbReference>
<sequence>MLLAREQHRLERAGPLKGISYYLVKNNIFHWHITLQGLADSAWESGIFQLEMHFDESYSDTPPQVFFLSVPFHPNIDMNSGRPCLAILDATNAWHPLITIQSLLLHLQALLSEPELQDAANPAAAEIFVRAPHLYAQLVRDSVVASRRLASGLPLFDEPPIDFEPARAESLPPLPAERDSNHHRARKTIELSFEAYHRDWKSLATSIPVIPDGSDSPEISKALRQLALGGVSSRDKVTEDQLKETLQRQDRVQCCVWRNDWEVTDAVDMSSLSQKQLGSVASSSSLTNSTRLWTGASSGIERTESRPTTGHHSNWEAEADDLVEWSRDLPDDT</sequence>
<evidence type="ECO:0000256" key="2">
    <source>
        <dbReference type="ARBA" id="ARBA00022786"/>
    </source>
</evidence>
<comment type="similarity">
    <text evidence="4">Belongs to the ubiquitin-conjugating enzyme family.</text>
</comment>
<dbReference type="SMART" id="SM00212">
    <property type="entry name" value="UBCc"/>
    <property type="match status" value="1"/>
</dbReference>
<gene>
    <name evidence="7" type="ORF">HK105_204858</name>
</gene>
<comment type="caution">
    <text evidence="7">The sequence shown here is derived from an EMBL/GenBank/DDBJ whole genome shotgun (WGS) entry which is preliminary data.</text>
</comment>
<dbReference type="PROSITE" id="PS00183">
    <property type="entry name" value="UBC_1"/>
    <property type="match status" value="1"/>
</dbReference>
<keyword evidence="8" id="KW-1185">Reference proteome</keyword>
<evidence type="ECO:0000256" key="5">
    <source>
        <dbReference type="SAM" id="MobiDB-lite"/>
    </source>
</evidence>
<name>A0ABR4N826_9FUNG</name>
<dbReference type="Proteomes" id="UP001527925">
    <property type="component" value="Unassembled WGS sequence"/>
</dbReference>
<keyword evidence="4" id="KW-0067">ATP-binding</keyword>